<dbReference type="AlphaFoldDB" id="A0A0F8ZDY9"/>
<sequence>RYSTERVFFYYLKSKKIKLKEKKINFVIVRNLTDGLLIFGKE</sequence>
<comment type="caution">
    <text evidence="1">The sequence shown here is derived from an EMBL/GenBank/DDBJ whole genome shotgun (WGS) entry which is preliminary data.</text>
</comment>
<proteinExistence type="predicted"/>
<accession>A0A0F8ZDY9</accession>
<reference evidence="1" key="1">
    <citation type="journal article" date="2015" name="Nature">
        <title>Complex archaea that bridge the gap between prokaryotes and eukaryotes.</title>
        <authorList>
            <person name="Spang A."/>
            <person name="Saw J.H."/>
            <person name="Jorgensen S.L."/>
            <person name="Zaremba-Niedzwiedzka K."/>
            <person name="Martijn J."/>
            <person name="Lind A.E."/>
            <person name="van Eijk R."/>
            <person name="Schleper C."/>
            <person name="Guy L."/>
            <person name="Ettema T.J."/>
        </authorList>
    </citation>
    <scope>NUCLEOTIDE SEQUENCE</scope>
</reference>
<protein>
    <submittedName>
        <fullName evidence="1">Uncharacterized protein</fullName>
    </submittedName>
</protein>
<organism evidence="1">
    <name type="scientific">marine sediment metagenome</name>
    <dbReference type="NCBI Taxonomy" id="412755"/>
    <lineage>
        <taxon>unclassified sequences</taxon>
        <taxon>metagenomes</taxon>
        <taxon>ecological metagenomes</taxon>
    </lineage>
</organism>
<dbReference type="EMBL" id="LAZR01060901">
    <property type="protein sequence ID" value="KKK64709.1"/>
    <property type="molecule type" value="Genomic_DNA"/>
</dbReference>
<evidence type="ECO:0000313" key="1">
    <source>
        <dbReference type="EMBL" id="KKK64709.1"/>
    </source>
</evidence>
<feature type="non-terminal residue" evidence="1">
    <location>
        <position position="1"/>
    </location>
</feature>
<name>A0A0F8ZDY9_9ZZZZ</name>
<gene>
    <name evidence="1" type="ORF">LCGC14_2981450</name>
</gene>